<name>V6LX29_9EUKA</name>
<dbReference type="EMBL" id="AUWU02000007">
    <property type="protein sequence ID" value="KAH0570413.1"/>
    <property type="molecule type" value="Genomic_DNA"/>
</dbReference>
<dbReference type="InterPro" id="IPR031318">
    <property type="entry name" value="OPI10"/>
</dbReference>
<proteinExistence type="predicted"/>
<sequence>MFGALIPQRLVDTNFSQISPNILQLVVSEFHLVKFITVFAINPPPLQDNCGYSVYVQPQNKKQYYLGQITKTAFSISKAVNFLQNDQEATCRIYIVMEDLKNSELPEDESMKLLQVGVALVNDFEKFISSFDDIYHEGNHYVDSQCVGCWIQSVESRVKLNQRFWDGVE</sequence>
<dbReference type="GO" id="GO:0005829">
    <property type="term" value="C:cytosol"/>
    <property type="evidence" value="ECO:0007669"/>
    <property type="project" value="TreeGrafter"/>
</dbReference>
<accession>V6LX29</accession>
<dbReference type="GO" id="GO:0005634">
    <property type="term" value="C:nucleus"/>
    <property type="evidence" value="ECO:0007669"/>
    <property type="project" value="TreeGrafter"/>
</dbReference>
<dbReference type="PANTHER" id="PTHR12925:SF0">
    <property type="entry name" value="PROTEIN HIKESHI"/>
    <property type="match status" value="1"/>
</dbReference>
<reference evidence="2" key="2">
    <citation type="submission" date="2020-12" db="EMBL/GenBank/DDBJ databases">
        <title>New Spironucleus salmonicida genome in near-complete chromosomes.</title>
        <authorList>
            <person name="Xu F."/>
            <person name="Kurt Z."/>
            <person name="Jimenez-Gonzalez A."/>
            <person name="Astvaldsson A."/>
            <person name="Andersson J.O."/>
            <person name="Svard S.G."/>
        </authorList>
    </citation>
    <scope>NUCLEOTIDE SEQUENCE</scope>
    <source>
        <strain evidence="2">ATCC 50377</strain>
    </source>
</reference>
<dbReference type="OrthoDB" id="10248398at2759"/>
<dbReference type="PANTHER" id="PTHR12925">
    <property type="entry name" value="HIKESHI FAMILY MEMBER"/>
    <property type="match status" value="1"/>
</dbReference>
<reference evidence="1 2" key="1">
    <citation type="journal article" date="2014" name="PLoS Genet.">
        <title>The Genome of Spironucleus salmonicida Highlights a Fish Pathogen Adapted to Fluctuating Environments.</title>
        <authorList>
            <person name="Xu F."/>
            <person name="Jerlstrom-Hultqvist J."/>
            <person name="Einarsson E."/>
            <person name="Astvaldsson A."/>
            <person name="Svard S.G."/>
            <person name="Andersson J.O."/>
        </authorList>
    </citation>
    <scope>NUCLEOTIDE SEQUENCE</scope>
    <source>
        <strain evidence="2">ATCC 50377</strain>
    </source>
</reference>
<dbReference type="Proteomes" id="UP000018208">
    <property type="component" value="Unassembled WGS sequence"/>
</dbReference>
<evidence type="ECO:0000313" key="1">
    <source>
        <dbReference type="EMBL" id="EST49167.1"/>
    </source>
</evidence>
<protein>
    <submittedName>
        <fullName evidence="1">Uncharacterized protein</fullName>
    </submittedName>
</protein>
<evidence type="ECO:0000313" key="2">
    <source>
        <dbReference type="EMBL" id="KAH0570413.1"/>
    </source>
</evidence>
<evidence type="ECO:0000313" key="3">
    <source>
        <dbReference type="Proteomes" id="UP000018208"/>
    </source>
</evidence>
<dbReference type="GO" id="GO:0006606">
    <property type="term" value="P:protein import into nucleus"/>
    <property type="evidence" value="ECO:0007669"/>
    <property type="project" value="TreeGrafter"/>
</dbReference>
<dbReference type="AlphaFoldDB" id="V6LX29"/>
<dbReference type="VEuPathDB" id="GiardiaDB:SS50377_26693"/>
<gene>
    <name evidence="1" type="ORF">SS50377_10380</name>
    <name evidence="2" type="ORF">SS50377_26693</name>
</gene>
<organism evidence="1">
    <name type="scientific">Spironucleus salmonicida</name>
    <dbReference type="NCBI Taxonomy" id="348837"/>
    <lineage>
        <taxon>Eukaryota</taxon>
        <taxon>Metamonada</taxon>
        <taxon>Diplomonadida</taxon>
        <taxon>Hexamitidae</taxon>
        <taxon>Hexamitinae</taxon>
        <taxon>Spironucleus</taxon>
    </lineage>
</organism>
<keyword evidence="3" id="KW-1185">Reference proteome</keyword>
<dbReference type="GO" id="GO:0061608">
    <property type="term" value="F:nuclear import signal receptor activity"/>
    <property type="evidence" value="ECO:0007669"/>
    <property type="project" value="TreeGrafter"/>
</dbReference>
<dbReference type="EMBL" id="KI545953">
    <property type="protein sequence ID" value="EST49167.1"/>
    <property type="molecule type" value="Genomic_DNA"/>
</dbReference>